<comment type="similarity">
    <text evidence="2">Belongs to the MurCDEF family. MurE subfamily.</text>
</comment>
<dbReference type="InterPro" id="IPR013221">
    <property type="entry name" value="Mur_ligase_cen"/>
</dbReference>
<evidence type="ECO:0000256" key="8">
    <source>
        <dbReference type="ARBA" id="ARBA00022960"/>
    </source>
</evidence>
<dbReference type="Gene3D" id="3.40.1390.10">
    <property type="entry name" value="MurE/MurF, N-terminal domain"/>
    <property type="match status" value="1"/>
</dbReference>
<evidence type="ECO:0000256" key="7">
    <source>
        <dbReference type="ARBA" id="ARBA00022840"/>
    </source>
</evidence>
<dbReference type="PROSITE" id="PS01011">
    <property type="entry name" value="FOLYLPOLYGLU_SYNT_1"/>
    <property type="match status" value="1"/>
</dbReference>
<dbReference type="EMBL" id="RBZO01000024">
    <property type="protein sequence ID" value="RKQ14010.1"/>
    <property type="molecule type" value="Genomic_DNA"/>
</dbReference>
<organism evidence="16 17">
    <name type="scientific">Oceanobacillus bengalensis</name>
    <dbReference type="NCBI Taxonomy" id="1435466"/>
    <lineage>
        <taxon>Bacteria</taxon>
        <taxon>Bacillati</taxon>
        <taxon>Bacillota</taxon>
        <taxon>Bacilli</taxon>
        <taxon>Bacillales</taxon>
        <taxon>Bacillaceae</taxon>
        <taxon>Oceanobacillus</taxon>
    </lineage>
</organism>
<dbReference type="NCBIfam" id="TIGR01085">
    <property type="entry name" value="murE"/>
    <property type="match status" value="1"/>
</dbReference>
<dbReference type="SUPFAM" id="SSF53244">
    <property type="entry name" value="MurD-like peptide ligases, peptide-binding domain"/>
    <property type="match status" value="1"/>
</dbReference>
<dbReference type="EC" id="6.3.2.13" evidence="16"/>
<keyword evidence="7" id="KW-0067">ATP-binding</keyword>
<comment type="caution">
    <text evidence="16">The sequence shown here is derived from an EMBL/GenBank/DDBJ whole genome shotgun (WGS) entry which is preliminary data.</text>
</comment>
<dbReference type="OrthoDB" id="9800958at2"/>
<dbReference type="InterPro" id="IPR035911">
    <property type="entry name" value="MurE/MurF_N"/>
</dbReference>
<dbReference type="InterPro" id="IPR036565">
    <property type="entry name" value="Mur-like_cat_sf"/>
</dbReference>
<dbReference type="SUPFAM" id="SSF53623">
    <property type="entry name" value="MurD-like peptide ligases, catalytic domain"/>
    <property type="match status" value="1"/>
</dbReference>
<evidence type="ECO:0000256" key="9">
    <source>
        <dbReference type="ARBA" id="ARBA00022984"/>
    </source>
</evidence>
<dbReference type="GO" id="GO:0051301">
    <property type="term" value="P:cell division"/>
    <property type="evidence" value="ECO:0007669"/>
    <property type="project" value="UniProtKB-KW"/>
</dbReference>
<reference evidence="16 17" key="1">
    <citation type="journal article" date="2015" name="Antonie Van Leeuwenhoek">
        <title>Oceanobacillus bengalensis sp. nov., a bacterium isolated from seawater of the Bay of Bengal.</title>
        <authorList>
            <person name="Yongchang O."/>
            <person name="Xiang W."/>
            <person name="Wang G."/>
        </authorList>
    </citation>
    <scope>NUCLEOTIDE SEQUENCE [LARGE SCALE GENOMIC DNA]</scope>
    <source>
        <strain evidence="16 17">MCCC 1K00260</strain>
    </source>
</reference>
<evidence type="ECO:0000256" key="2">
    <source>
        <dbReference type="ARBA" id="ARBA00005898"/>
    </source>
</evidence>
<dbReference type="RefSeq" id="WP_121132920.1">
    <property type="nucleotide sequence ID" value="NZ_JBHUFK010000018.1"/>
</dbReference>
<keyword evidence="9 12" id="KW-0573">Peptidoglycan synthesis</keyword>
<keyword evidence="10 12" id="KW-0131">Cell cycle</keyword>
<evidence type="ECO:0000256" key="12">
    <source>
        <dbReference type="RuleBase" id="RU004135"/>
    </source>
</evidence>
<dbReference type="Pfam" id="PF02875">
    <property type="entry name" value="Mur_ligase_C"/>
    <property type="match status" value="1"/>
</dbReference>
<evidence type="ECO:0000259" key="13">
    <source>
        <dbReference type="Pfam" id="PF01225"/>
    </source>
</evidence>
<comment type="subcellular location">
    <subcellularLocation>
        <location evidence="12">Cytoplasm</location>
    </subcellularLocation>
</comment>
<evidence type="ECO:0000256" key="6">
    <source>
        <dbReference type="ARBA" id="ARBA00022741"/>
    </source>
</evidence>
<dbReference type="InterPro" id="IPR005761">
    <property type="entry name" value="UDP-N-AcMur-Glu-dNH2Pim_ligase"/>
</dbReference>
<keyword evidence="4 16" id="KW-0436">Ligase</keyword>
<evidence type="ECO:0000256" key="5">
    <source>
        <dbReference type="ARBA" id="ARBA00022618"/>
    </source>
</evidence>
<dbReference type="AlphaFoldDB" id="A0A494YV97"/>
<evidence type="ECO:0000313" key="17">
    <source>
        <dbReference type="Proteomes" id="UP000281813"/>
    </source>
</evidence>
<keyword evidence="6" id="KW-0547">Nucleotide-binding</keyword>
<dbReference type="Pfam" id="PF01225">
    <property type="entry name" value="Mur_ligase"/>
    <property type="match status" value="1"/>
</dbReference>
<dbReference type="GO" id="GO:0009252">
    <property type="term" value="P:peptidoglycan biosynthetic process"/>
    <property type="evidence" value="ECO:0007669"/>
    <property type="project" value="UniProtKB-UniPathway"/>
</dbReference>
<comment type="pathway">
    <text evidence="1 12">Cell wall biogenesis; peptidoglycan biosynthesis.</text>
</comment>
<dbReference type="GO" id="GO:0004326">
    <property type="term" value="F:tetrahydrofolylpolyglutamate synthase activity"/>
    <property type="evidence" value="ECO:0007669"/>
    <property type="project" value="InterPro"/>
</dbReference>
<feature type="domain" description="Mur ligase central" evidence="15">
    <location>
        <begin position="109"/>
        <end position="306"/>
    </location>
</feature>
<keyword evidence="11 12" id="KW-0961">Cell wall biogenesis/degradation</keyword>
<feature type="domain" description="Mur ligase N-terminal catalytic" evidence="13">
    <location>
        <begin position="25"/>
        <end position="97"/>
    </location>
</feature>
<keyword evidence="17" id="KW-1185">Reference proteome</keyword>
<evidence type="ECO:0000256" key="4">
    <source>
        <dbReference type="ARBA" id="ARBA00022598"/>
    </source>
</evidence>
<evidence type="ECO:0000256" key="1">
    <source>
        <dbReference type="ARBA" id="ARBA00004752"/>
    </source>
</evidence>
<evidence type="ECO:0000259" key="15">
    <source>
        <dbReference type="Pfam" id="PF08245"/>
    </source>
</evidence>
<dbReference type="InterPro" id="IPR018109">
    <property type="entry name" value="Folylpolyglutamate_synth_CS"/>
</dbReference>
<accession>A0A494YV97</accession>
<dbReference type="GO" id="GO:0008360">
    <property type="term" value="P:regulation of cell shape"/>
    <property type="evidence" value="ECO:0007669"/>
    <property type="project" value="UniProtKB-KW"/>
</dbReference>
<dbReference type="GO" id="GO:0005524">
    <property type="term" value="F:ATP binding"/>
    <property type="evidence" value="ECO:0007669"/>
    <property type="project" value="UniProtKB-KW"/>
</dbReference>
<dbReference type="PANTHER" id="PTHR23135:SF4">
    <property type="entry name" value="UDP-N-ACETYLMURAMOYL-L-ALANYL-D-GLUTAMATE--2,6-DIAMINOPIMELATE LIGASE MURE HOMOLOG, CHLOROPLASTIC"/>
    <property type="match status" value="1"/>
</dbReference>
<dbReference type="UniPathway" id="UPA00219"/>
<keyword evidence="3" id="KW-0963">Cytoplasm</keyword>
<name>A0A494YV97_9BACI</name>
<evidence type="ECO:0000256" key="3">
    <source>
        <dbReference type="ARBA" id="ARBA00022490"/>
    </source>
</evidence>
<dbReference type="Pfam" id="PF08245">
    <property type="entry name" value="Mur_ligase_M"/>
    <property type="match status" value="1"/>
</dbReference>
<gene>
    <name evidence="16" type="ORF">D8M05_14180</name>
</gene>
<dbReference type="Proteomes" id="UP000281813">
    <property type="component" value="Unassembled WGS sequence"/>
</dbReference>
<dbReference type="Gene3D" id="3.90.190.20">
    <property type="entry name" value="Mur ligase, C-terminal domain"/>
    <property type="match status" value="1"/>
</dbReference>
<dbReference type="InterPro" id="IPR000713">
    <property type="entry name" value="Mur_ligase_N"/>
</dbReference>
<evidence type="ECO:0000313" key="16">
    <source>
        <dbReference type="EMBL" id="RKQ14010.1"/>
    </source>
</evidence>
<sequence length="490" mass="55411">MKIEQLLDGIEILNNIKQETKELIIEGIAYSSFDININYVFVAIKGHNADGHDYIKDAINKGACLIVGEKGIDDLPIPYVQVDDSRKTLGILSRNFYRNPSKNKIMIGITGTNGKTTTSHLLKHILESNGKTCSLIGTIQNIINGEVKNSTNTTPSSLELHKLIAESKDEVIIIEISSHGLTQHRVEGLAFDLCLFTNLDHEHLDYHKTMEEYFRSKMLLFDYLKEDGQAIINIDNFWGDELAKILDGQGKIVYSIGQKPKCKFKIINFNSKNSIVTIMDNKIENDIFSPMEGIHNMYNSVMAYGTARIMGLGSESILETIINFKGVRGRFEIYKLSNGATAVVDYAHTADAIFHCLRTANQKGSKRITHVFGFRGGRDLSKRPEMLSVTSELSTRYILTLDDLNSVSKNEMIRTLSYLNHSYGNEKGMIIEDRTMAIKWAIEHSQKGDWIIITGKGHEQYKQSFKLPTYFDTDTVLYVNDLFQRKALIE</sequence>
<dbReference type="Gene3D" id="3.40.1190.10">
    <property type="entry name" value="Mur-like, catalytic domain"/>
    <property type="match status" value="1"/>
</dbReference>
<proteinExistence type="inferred from homology"/>
<dbReference type="InterPro" id="IPR036615">
    <property type="entry name" value="Mur_ligase_C_dom_sf"/>
</dbReference>
<evidence type="ECO:0000256" key="11">
    <source>
        <dbReference type="ARBA" id="ARBA00023316"/>
    </source>
</evidence>
<dbReference type="GO" id="GO:0008765">
    <property type="term" value="F:UDP-N-acetylmuramoylalanyl-D-glutamate-2,6-diaminopimelate ligase activity"/>
    <property type="evidence" value="ECO:0007669"/>
    <property type="project" value="UniProtKB-EC"/>
</dbReference>
<keyword evidence="8 12" id="KW-0133">Cell shape</keyword>
<dbReference type="NCBIfam" id="NF001126">
    <property type="entry name" value="PRK00139.1-4"/>
    <property type="match status" value="1"/>
</dbReference>
<evidence type="ECO:0000256" key="10">
    <source>
        <dbReference type="ARBA" id="ARBA00023306"/>
    </source>
</evidence>
<dbReference type="PANTHER" id="PTHR23135">
    <property type="entry name" value="MUR LIGASE FAMILY MEMBER"/>
    <property type="match status" value="1"/>
</dbReference>
<dbReference type="SUPFAM" id="SSF63418">
    <property type="entry name" value="MurE/MurF N-terminal domain"/>
    <property type="match status" value="1"/>
</dbReference>
<keyword evidence="5 12" id="KW-0132">Cell division</keyword>
<dbReference type="InterPro" id="IPR004101">
    <property type="entry name" value="Mur_ligase_C"/>
</dbReference>
<protein>
    <submittedName>
        <fullName evidence="16">UDP-N-acetylmuramoyl-L-alanyl-D-glutamate--2, 6-diaminopimelate ligase</fullName>
        <ecNumber evidence="16">6.3.2.13</ecNumber>
    </submittedName>
</protein>
<feature type="domain" description="Mur ligase C-terminal" evidence="14">
    <location>
        <begin position="329"/>
        <end position="457"/>
    </location>
</feature>
<evidence type="ECO:0000259" key="14">
    <source>
        <dbReference type="Pfam" id="PF02875"/>
    </source>
</evidence>
<dbReference type="GO" id="GO:0005737">
    <property type="term" value="C:cytoplasm"/>
    <property type="evidence" value="ECO:0007669"/>
    <property type="project" value="UniProtKB-SubCell"/>
</dbReference>
<dbReference type="GO" id="GO:0071555">
    <property type="term" value="P:cell wall organization"/>
    <property type="evidence" value="ECO:0007669"/>
    <property type="project" value="UniProtKB-KW"/>
</dbReference>